<sequence length="79" mass="8401">MGINFNELKHKAQDALTKNSDKIEQGLDKASGMAKSRFGKQSSKIDNATEKAKKFLHKNAGGGDTGQPGGQPPPPRPQA</sequence>
<dbReference type="Pfam" id="PF14013">
    <property type="entry name" value="MT0933_antitox"/>
    <property type="match status" value="1"/>
</dbReference>
<dbReference type="OrthoDB" id="3579262at2"/>
<proteinExistence type="predicted"/>
<evidence type="ECO:0008006" key="4">
    <source>
        <dbReference type="Google" id="ProtNLM"/>
    </source>
</evidence>
<dbReference type="RefSeq" id="WP_005441927.1">
    <property type="nucleotide sequence ID" value="NZ_CM001466.1"/>
</dbReference>
<feature type="region of interest" description="Disordered" evidence="1">
    <location>
        <begin position="1"/>
        <end position="23"/>
    </location>
</feature>
<name>H8G7G9_9PSEU</name>
<gene>
    <name evidence="2" type="ORF">SacazDRAFT_02462</name>
</gene>
<evidence type="ECO:0000313" key="2">
    <source>
        <dbReference type="EMBL" id="EHY89364.1"/>
    </source>
</evidence>
<keyword evidence="3" id="KW-1185">Reference proteome</keyword>
<dbReference type="InterPro" id="IPR028037">
    <property type="entry name" value="Antitoxin_Rv0909/MT0933"/>
</dbReference>
<reference evidence="2 3" key="1">
    <citation type="journal article" date="2012" name="Stand. Genomic Sci.">
        <title>Genome sequence of the soil bacterium Saccharomonospora azurea type strain (NA-128(T)).</title>
        <authorList>
            <person name="Klenk H.P."/>
            <person name="Held B."/>
            <person name="Lucas S."/>
            <person name="Lapidus A."/>
            <person name="Copeland A."/>
            <person name="Hammon N."/>
            <person name="Pitluck S."/>
            <person name="Goodwin L.A."/>
            <person name="Han C."/>
            <person name="Tapia R."/>
            <person name="Brambilla E.M."/>
            <person name="Potter G."/>
            <person name="Land M."/>
            <person name="Ivanova N."/>
            <person name="Rohde M."/>
            <person name="Goker M."/>
            <person name="Detter J.C."/>
            <person name="Kyrpides N.C."/>
            <person name="Woyke T."/>
        </authorList>
    </citation>
    <scope>NUCLEOTIDE SEQUENCE [LARGE SCALE GENOMIC DNA]</scope>
    <source>
        <strain evidence="2 3">NA-128</strain>
    </source>
</reference>
<dbReference type="HOGENOM" id="CLU_148727_2_1_11"/>
<dbReference type="EMBL" id="CM001466">
    <property type="protein sequence ID" value="EHY89364.1"/>
    <property type="molecule type" value="Genomic_DNA"/>
</dbReference>
<feature type="compositionally biased region" description="Gly residues" evidence="1">
    <location>
        <begin position="60"/>
        <end position="69"/>
    </location>
</feature>
<evidence type="ECO:0000313" key="3">
    <source>
        <dbReference type="Proteomes" id="UP000004705"/>
    </source>
</evidence>
<feature type="compositionally biased region" description="Pro residues" evidence="1">
    <location>
        <begin position="70"/>
        <end position="79"/>
    </location>
</feature>
<dbReference type="AlphaFoldDB" id="H8G7G9"/>
<protein>
    <recommendedName>
        <fullName evidence="4">MT0933-like antitoxin protein</fullName>
    </recommendedName>
</protein>
<accession>H8G7G9</accession>
<feature type="compositionally biased region" description="Basic and acidic residues" evidence="1">
    <location>
        <begin position="7"/>
        <end position="23"/>
    </location>
</feature>
<dbReference type="Proteomes" id="UP000004705">
    <property type="component" value="Chromosome"/>
</dbReference>
<organism evidence="2 3">
    <name type="scientific">Saccharomonospora azurea NA-128</name>
    <dbReference type="NCBI Taxonomy" id="882081"/>
    <lineage>
        <taxon>Bacteria</taxon>
        <taxon>Bacillati</taxon>
        <taxon>Actinomycetota</taxon>
        <taxon>Actinomycetes</taxon>
        <taxon>Pseudonocardiales</taxon>
        <taxon>Pseudonocardiaceae</taxon>
        <taxon>Saccharomonospora</taxon>
    </lineage>
</organism>
<evidence type="ECO:0000256" key="1">
    <source>
        <dbReference type="SAM" id="MobiDB-lite"/>
    </source>
</evidence>
<feature type="region of interest" description="Disordered" evidence="1">
    <location>
        <begin position="56"/>
        <end position="79"/>
    </location>
</feature>